<dbReference type="AlphaFoldDB" id="A0A5B7GT44"/>
<name>A0A5B7GT44_PORTR</name>
<reference evidence="3 4" key="1">
    <citation type="submission" date="2019-05" db="EMBL/GenBank/DDBJ databases">
        <title>Another draft genome of Portunus trituberculatus and its Hox gene families provides insights of decapod evolution.</title>
        <authorList>
            <person name="Jeong J.-H."/>
            <person name="Song I."/>
            <person name="Kim S."/>
            <person name="Choi T."/>
            <person name="Kim D."/>
            <person name="Ryu S."/>
            <person name="Kim W."/>
        </authorList>
    </citation>
    <scope>NUCLEOTIDE SEQUENCE [LARGE SCALE GENOMIC DNA]</scope>
    <source>
        <tissue evidence="3">Muscle</tissue>
    </source>
</reference>
<dbReference type="Proteomes" id="UP000324222">
    <property type="component" value="Unassembled WGS sequence"/>
</dbReference>
<keyword evidence="2" id="KW-0812">Transmembrane</keyword>
<gene>
    <name evidence="3" type="ORF">E2C01_054876</name>
</gene>
<keyword evidence="4" id="KW-1185">Reference proteome</keyword>
<evidence type="ECO:0000313" key="3">
    <source>
        <dbReference type="EMBL" id="MPC60819.1"/>
    </source>
</evidence>
<evidence type="ECO:0000256" key="2">
    <source>
        <dbReference type="SAM" id="Phobius"/>
    </source>
</evidence>
<comment type="caution">
    <text evidence="3">The sequence shown here is derived from an EMBL/GenBank/DDBJ whole genome shotgun (WGS) entry which is preliminary data.</text>
</comment>
<dbReference type="EMBL" id="VSRR010017932">
    <property type="protein sequence ID" value="MPC60819.1"/>
    <property type="molecule type" value="Genomic_DNA"/>
</dbReference>
<organism evidence="3 4">
    <name type="scientific">Portunus trituberculatus</name>
    <name type="common">Swimming crab</name>
    <name type="synonym">Neptunus trituberculatus</name>
    <dbReference type="NCBI Taxonomy" id="210409"/>
    <lineage>
        <taxon>Eukaryota</taxon>
        <taxon>Metazoa</taxon>
        <taxon>Ecdysozoa</taxon>
        <taxon>Arthropoda</taxon>
        <taxon>Crustacea</taxon>
        <taxon>Multicrustacea</taxon>
        <taxon>Malacostraca</taxon>
        <taxon>Eumalacostraca</taxon>
        <taxon>Eucarida</taxon>
        <taxon>Decapoda</taxon>
        <taxon>Pleocyemata</taxon>
        <taxon>Brachyura</taxon>
        <taxon>Eubrachyura</taxon>
        <taxon>Portunoidea</taxon>
        <taxon>Portunidae</taxon>
        <taxon>Portuninae</taxon>
        <taxon>Portunus</taxon>
    </lineage>
</organism>
<keyword evidence="2" id="KW-1133">Transmembrane helix</keyword>
<accession>A0A5B7GT44</accession>
<feature type="region of interest" description="Disordered" evidence="1">
    <location>
        <begin position="14"/>
        <end position="64"/>
    </location>
</feature>
<sequence>MELSDDIITAVPRGPTVAKSAVQPDPRPPVTGRNGDNSHHSPVGRKAAVHQPSTSQLPVSSRRRTVEAFAPRGGNSELYCRSSLQPVSLYKRLCLVIILILVLLAIVPFIALLSLNRATTVAQLS</sequence>
<proteinExistence type="predicted"/>
<evidence type="ECO:0000313" key="4">
    <source>
        <dbReference type="Proteomes" id="UP000324222"/>
    </source>
</evidence>
<feature type="transmembrane region" description="Helical" evidence="2">
    <location>
        <begin position="93"/>
        <end position="115"/>
    </location>
</feature>
<protein>
    <submittedName>
        <fullName evidence="3">Uncharacterized protein</fullName>
    </submittedName>
</protein>
<evidence type="ECO:0000256" key="1">
    <source>
        <dbReference type="SAM" id="MobiDB-lite"/>
    </source>
</evidence>
<keyword evidence="2" id="KW-0472">Membrane</keyword>